<gene>
    <name evidence="2" type="ORF">Tco_0838632</name>
</gene>
<evidence type="ECO:0000313" key="2">
    <source>
        <dbReference type="EMBL" id="GJT04170.1"/>
    </source>
</evidence>
<reference evidence="2" key="1">
    <citation type="journal article" date="2022" name="Int. J. Mol. Sci.">
        <title>Draft Genome of Tanacetum Coccineum: Genomic Comparison of Closely Related Tanacetum-Family Plants.</title>
        <authorList>
            <person name="Yamashiro T."/>
            <person name="Shiraishi A."/>
            <person name="Nakayama K."/>
            <person name="Satake H."/>
        </authorList>
    </citation>
    <scope>NUCLEOTIDE SEQUENCE</scope>
</reference>
<evidence type="ECO:0000256" key="1">
    <source>
        <dbReference type="SAM" id="MobiDB-lite"/>
    </source>
</evidence>
<dbReference type="EMBL" id="BQNB010012488">
    <property type="protein sequence ID" value="GJT04170.1"/>
    <property type="molecule type" value="Genomic_DNA"/>
</dbReference>
<dbReference type="Proteomes" id="UP001151760">
    <property type="component" value="Unassembled WGS sequence"/>
</dbReference>
<feature type="region of interest" description="Disordered" evidence="1">
    <location>
        <begin position="91"/>
        <end position="119"/>
    </location>
</feature>
<name>A0ABQ5ANC4_9ASTR</name>
<keyword evidence="3" id="KW-1185">Reference proteome</keyword>
<evidence type="ECO:0000313" key="3">
    <source>
        <dbReference type="Proteomes" id="UP001151760"/>
    </source>
</evidence>
<comment type="caution">
    <text evidence="2">The sequence shown here is derived from an EMBL/GenBank/DDBJ whole genome shotgun (WGS) entry which is preliminary data.</text>
</comment>
<sequence>MFHINLSLLKSSTKSTAPHIINHILLTLQSDLGDFSPTDKPNREPNQHTCLTHPVIQNLSFLKLTNLLPRIKASVQDGRYCSECSGRQTQRTRVNNARGQATSKENCNSTKRPQNPNTSKTSYVAGCKLRDIGVVLVESASWWTGQMLLMKDVAPTAQTMFMANLSSADLVCDKAGPSYDSDVLSEVHDHDHYQDVVLCKGHVCWLYIINASMVPNDAYVMIDNDVHESDVLSVSHTPQNIVVNNLLNAKLATYKEQVELYERRARFELTEREQKIDEQLRK</sequence>
<protein>
    <submittedName>
        <fullName evidence="2">Uncharacterized protein</fullName>
    </submittedName>
</protein>
<reference evidence="2" key="2">
    <citation type="submission" date="2022-01" db="EMBL/GenBank/DDBJ databases">
        <authorList>
            <person name="Yamashiro T."/>
            <person name="Shiraishi A."/>
            <person name="Satake H."/>
            <person name="Nakayama K."/>
        </authorList>
    </citation>
    <scope>NUCLEOTIDE SEQUENCE</scope>
</reference>
<accession>A0ABQ5ANC4</accession>
<organism evidence="2 3">
    <name type="scientific">Tanacetum coccineum</name>
    <dbReference type="NCBI Taxonomy" id="301880"/>
    <lineage>
        <taxon>Eukaryota</taxon>
        <taxon>Viridiplantae</taxon>
        <taxon>Streptophyta</taxon>
        <taxon>Embryophyta</taxon>
        <taxon>Tracheophyta</taxon>
        <taxon>Spermatophyta</taxon>
        <taxon>Magnoliopsida</taxon>
        <taxon>eudicotyledons</taxon>
        <taxon>Gunneridae</taxon>
        <taxon>Pentapetalae</taxon>
        <taxon>asterids</taxon>
        <taxon>campanulids</taxon>
        <taxon>Asterales</taxon>
        <taxon>Asteraceae</taxon>
        <taxon>Asteroideae</taxon>
        <taxon>Anthemideae</taxon>
        <taxon>Anthemidinae</taxon>
        <taxon>Tanacetum</taxon>
    </lineage>
</organism>
<proteinExistence type="predicted"/>